<sequence length="859" mass="91797">MPAMPVEVRQPLFHGRCAVHALWFDLDLIGPDEARRRVLAHWQAGSHLFLAGGGYLLRWPAPRWQQVDTLDALALCQVGHVLGSAPLSQTELATLPAGTVWLVRAGVAQAALPQERLDAAAWLALDAITLCVPLAPPSPPAADAMLAPIALEVVLGAAMPRRNAASIAFERGLALPAPSGQPEVQASGGPDAAAAAPGFVARLLSRWRLGPAAPPAPAARALSSSYLDMVIALFAGGDLAMALSHAVPVGAVDSGGAAQMLPLRRQMSADGTPAWATPLTSAYAALLRSVYRSAFEQLDGAGRVDEAVYVLAGLLQCPREAVAYLEQKQRYGQAARLAEQAKLEAPLAVRLWLLAGELEHAVRLARLHNVFDAAVQLLETNGSVLAAPLRRHWAAYLAERGDLVEAAAVLRSLPDQRAQTLAWLAQAERHGGTLGMRALAFKLALDPATLHESAADITALLAAGGEDGAGLRASLALALLGKGMPAVATSTASWRVAGELLRKVLPERLEGANRLDAEALAALAGLAGGTALHADLPRYRIAPEPHVPPLTERDASLALRLDQRGLLPIHDARCLADGQYLLALGQGGVLRVDRDGRQLAHYPVPAEHLVLSYNGTRALALARRGSQYRISRLDLVTGDAADWLGIDLQHWSGSYDGVSWNVAFERRLAVLDTCAPQQRIVWEVAGLPGEIVGYRDRGDALAVVLRVADGIEQWTYHQPGRQLRQRDWWKSRSLARATHLLPGPPYSSPWPVFVDEQAGTVTLMLREHPLRMPVALAPQAAREVRIDGKAIVFVGSEGDAMCCNVVSLSENAMHVRIALPDALAPGFSLHDARLLVFDRAGRLVDLDCDSGKLRSLCLR</sequence>
<name>A0ABX0MQG0_9BURK</name>
<dbReference type="InterPro" id="IPR045547">
    <property type="entry name" value="bpX6"/>
</dbReference>
<evidence type="ECO:0000313" key="2">
    <source>
        <dbReference type="EMBL" id="NHZ44451.1"/>
    </source>
</evidence>
<organism evidence="2 3">
    <name type="scientific">Massilia aquatica</name>
    <dbReference type="NCBI Taxonomy" id="2609000"/>
    <lineage>
        <taxon>Bacteria</taxon>
        <taxon>Pseudomonadati</taxon>
        <taxon>Pseudomonadota</taxon>
        <taxon>Betaproteobacteria</taxon>
        <taxon>Burkholderiales</taxon>
        <taxon>Oxalobacteraceae</taxon>
        <taxon>Telluria group</taxon>
        <taxon>Massilia</taxon>
    </lineage>
</organism>
<feature type="domain" description="MoxR-vWA-beta-propeller ternary system" evidence="1">
    <location>
        <begin position="8"/>
        <end position="165"/>
    </location>
</feature>
<gene>
    <name evidence="2" type="ORF">F1609_30480</name>
</gene>
<dbReference type="Pfam" id="PF19922">
    <property type="entry name" value="bpX6"/>
    <property type="match status" value="1"/>
</dbReference>
<evidence type="ECO:0000313" key="3">
    <source>
        <dbReference type="Proteomes" id="UP000819052"/>
    </source>
</evidence>
<protein>
    <recommendedName>
        <fullName evidence="1">MoxR-vWA-beta-propeller ternary system domain-containing protein</fullName>
    </recommendedName>
</protein>
<evidence type="ECO:0000259" key="1">
    <source>
        <dbReference type="Pfam" id="PF19922"/>
    </source>
</evidence>
<keyword evidence="3" id="KW-1185">Reference proteome</keyword>
<comment type="caution">
    <text evidence="2">The sequence shown here is derived from an EMBL/GenBank/DDBJ whole genome shotgun (WGS) entry which is preliminary data.</text>
</comment>
<dbReference type="EMBL" id="VVIW01000032">
    <property type="protein sequence ID" value="NHZ44451.1"/>
    <property type="molecule type" value="Genomic_DNA"/>
</dbReference>
<reference evidence="2 3" key="1">
    <citation type="submission" date="2019-09" db="EMBL/GenBank/DDBJ databases">
        <title>Taxonomy of Antarctic Massilia spp.: description of Massilia rubra sp. nov., Massilia aquatica sp. nov., Massilia mucilaginosa sp. nov., Massilia frigida sp. nov. isolated from streams, lakes and regoliths.</title>
        <authorList>
            <person name="Holochova P."/>
            <person name="Sedlacek I."/>
            <person name="Kralova S."/>
            <person name="Maslanova I."/>
            <person name="Busse H.-J."/>
            <person name="Stankova E."/>
            <person name="Vrbovska V."/>
            <person name="Kovarovic V."/>
            <person name="Bartak M."/>
            <person name="Svec P."/>
            <person name="Pantucek R."/>
        </authorList>
    </citation>
    <scope>NUCLEOTIDE SEQUENCE [LARGE SCALE GENOMIC DNA]</scope>
    <source>
        <strain evidence="2 3">CCM 8693</strain>
    </source>
</reference>
<dbReference type="Proteomes" id="UP000819052">
    <property type="component" value="Unassembled WGS sequence"/>
</dbReference>
<proteinExistence type="predicted"/>
<accession>A0ABX0MQG0</accession>